<proteinExistence type="predicted"/>
<keyword evidence="2" id="KW-1003">Cell membrane</keyword>
<keyword evidence="4 6" id="KW-1133">Transmembrane helix</keyword>
<comment type="subcellular location">
    <subcellularLocation>
        <location evidence="1">Cell membrane</location>
        <topology evidence="1">Multi-pass membrane protein</topology>
    </subcellularLocation>
</comment>
<evidence type="ECO:0000256" key="3">
    <source>
        <dbReference type="ARBA" id="ARBA00022692"/>
    </source>
</evidence>
<evidence type="ECO:0000313" key="8">
    <source>
        <dbReference type="Proteomes" id="UP000807785"/>
    </source>
</evidence>
<evidence type="ECO:0000256" key="2">
    <source>
        <dbReference type="ARBA" id="ARBA00022475"/>
    </source>
</evidence>
<feature type="transmembrane region" description="Helical" evidence="6">
    <location>
        <begin position="29"/>
        <end position="49"/>
    </location>
</feature>
<evidence type="ECO:0000256" key="6">
    <source>
        <dbReference type="SAM" id="Phobius"/>
    </source>
</evidence>
<evidence type="ECO:0000256" key="4">
    <source>
        <dbReference type="ARBA" id="ARBA00022989"/>
    </source>
</evidence>
<organism evidence="7 8">
    <name type="scientific">Candidatus Methylophosphatis roskildensis</name>
    <dbReference type="NCBI Taxonomy" id="2899263"/>
    <lineage>
        <taxon>Bacteria</taxon>
        <taxon>Pseudomonadati</taxon>
        <taxon>Pseudomonadota</taxon>
        <taxon>Betaproteobacteria</taxon>
        <taxon>Nitrosomonadales</taxon>
        <taxon>Sterolibacteriaceae</taxon>
        <taxon>Candidatus Methylophosphatis</taxon>
    </lineage>
</organism>
<dbReference type="Proteomes" id="UP000807785">
    <property type="component" value="Unassembled WGS sequence"/>
</dbReference>
<keyword evidence="3 6" id="KW-0812">Transmembrane</keyword>
<accession>A0A9D7DX08</accession>
<feature type="transmembrane region" description="Helical" evidence="6">
    <location>
        <begin position="91"/>
        <end position="110"/>
    </location>
</feature>
<dbReference type="Pfam" id="PF03899">
    <property type="entry name" value="ATP-synt_I"/>
    <property type="match status" value="1"/>
</dbReference>
<reference evidence="7" key="1">
    <citation type="submission" date="2020-10" db="EMBL/GenBank/DDBJ databases">
        <title>Connecting structure to function with the recovery of over 1000 high-quality activated sludge metagenome-assembled genomes encoding full-length rRNA genes using long-read sequencing.</title>
        <authorList>
            <person name="Singleton C.M."/>
            <person name="Petriglieri F."/>
            <person name="Kristensen J.M."/>
            <person name="Kirkegaard R.H."/>
            <person name="Michaelsen T.Y."/>
            <person name="Andersen M.H."/>
            <person name="Karst S.M."/>
            <person name="Dueholm M.S."/>
            <person name="Nielsen P.H."/>
            <person name="Albertsen M."/>
        </authorList>
    </citation>
    <scope>NUCLEOTIDE SEQUENCE</scope>
    <source>
        <strain evidence="7">Bjer_18-Q3-R1-45_BAT3C.347</strain>
    </source>
</reference>
<comment type="caution">
    <text evidence="7">The sequence shown here is derived from an EMBL/GenBank/DDBJ whole genome shotgun (WGS) entry which is preliminary data.</text>
</comment>
<evidence type="ECO:0000256" key="1">
    <source>
        <dbReference type="ARBA" id="ARBA00004651"/>
    </source>
</evidence>
<feature type="transmembrane region" description="Helical" evidence="6">
    <location>
        <begin position="61"/>
        <end position="85"/>
    </location>
</feature>
<evidence type="ECO:0000313" key="7">
    <source>
        <dbReference type="EMBL" id="MBK6972420.1"/>
    </source>
</evidence>
<sequence>MFKAVGFQVGATIIAAVIAAVAFGLRGAVSAALGGAACFVPNLVFALRLKALSSSPGASHGYVFLVGEVVKLVSIAGLLVAVHFLYGDLHWGALLIGVFLALQANFLVFGTRT</sequence>
<keyword evidence="5 6" id="KW-0472">Membrane</keyword>
<protein>
    <submittedName>
        <fullName evidence="7">ATP synthase subunit I</fullName>
    </submittedName>
</protein>
<dbReference type="AlphaFoldDB" id="A0A9D7DX08"/>
<dbReference type="GO" id="GO:0005886">
    <property type="term" value="C:plasma membrane"/>
    <property type="evidence" value="ECO:0007669"/>
    <property type="project" value="UniProtKB-SubCell"/>
</dbReference>
<name>A0A9D7DX08_9PROT</name>
<evidence type="ECO:0000256" key="5">
    <source>
        <dbReference type="ARBA" id="ARBA00023136"/>
    </source>
</evidence>
<dbReference type="InterPro" id="IPR005598">
    <property type="entry name" value="ATP_synth_I"/>
</dbReference>
<dbReference type="EMBL" id="JADJEV010000002">
    <property type="protein sequence ID" value="MBK6972420.1"/>
    <property type="molecule type" value="Genomic_DNA"/>
</dbReference>
<gene>
    <name evidence="7" type="ORF">IPH26_05485</name>
</gene>